<feature type="compositionally biased region" description="Polar residues" evidence="1">
    <location>
        <begin position="30"/>
        <end position="50"/>
    </location>
</feature>
<evidence type="ECO:0000256" key="1">
    <source>
        <dbReference type="SAM" id="MobiDB-lite"/>
    </source>
</evidence>
<organism evidence="2 3">
    <name type="scientific">Citrullus colocynthis</name>
    <name type="common">colocynth</name>
    <dbReference type="NCBI Taxonomy" id="252529"/>
    <lineage>
        <taxon>Eukaryota</taxon>
        <taxon>Viridiplantae</taxon>
        <taxon>Streptophyta</taxon>
        <taxon>Embryophyta</taxon>
        <taxon>Tracheophyta</taxon>
        <taxon>Spermatophyta</taxon>
        <taxon>Magnoliopsida</taxon>
        <taxon>eudicotyledons</taxon>
        <taxon>Gunneridae</taxon>
        <taxon>Pentapetalae</taxon>
        <taxon>rosids</taxon>
        <taxon>fabids</taxon>
        <taxon>Cucurbitales</taxon>
        <taxon>Cucurbitaceae</taxon>
        <taxon>Benincaseae</taxon>
        <taxon>Citrullus</taxon>
    </lineage>
</organism>
<accession>A0ABP0ZAK8</accession>
<name>A0ABP0ZAK8_9ROSI</name>
<sequence length="59" mass="6356">ILGRTVNSFGADLGAELHLPQPNFSPDPVPSNSDHSAQQSPKFEQQNYALSPQPLEILG</sequence>
<gene>
    <name evidence="2" type="ORF">CITCOLO1_LOCUS22288</name>
</gene>
<evidence type="ECO:0000313" key="2">
    <source>
        <dbReference type="EMBL" id="CAK9329808.1"/>
    </source>
</evidence>
<dbReference type="EMBL" id="OZ021743">
    <property type="protein sequence ID" value="CAK9329808.1"/>
    <property type="molecule type" value="Genomic_DNA"/>
</dbReference>
<reference evidence="2 3" key="1">
    <citation type="submission" date="2024-03" db="EMBL/GenBank/DDBJ databases">
        <authorList>
            <person name="Gkanogiannis A."/>
            <person name="Becerra Lopez-Lavalle L."/>
        </authorList>
    </citation>
    <scope>NUCLEOTIDE SEQUENCE [LARGE SCALE GENOMIC DNA]</scope>
</reference>
<keyword evidence="3" id="KW-1185">Reference proteome</keyword>
<proteinExistence type="predicted"/>
<protein>
    <submittedName>
        <fullName evidence="2">Uncharacterized protein</fullName>
    </submittedName>
</protein>
<feature type="non-terminal residue" evidence="2">
    <location>
        <position position="1"/>
    </location>
</feature>
<dbReference type="Proteomes" id="UP001642487">
    <property type="component" value="Chromosome 9"/>
</dbReference>
<feature type="region of interest" description="Disordered" evidence="1">
    <location>
        <begin position="13"/>
        <end position="59"/>
    </location>
</feature>
<evidence type="ECO:0000313" key="3">
    <source>
        <dbReference type="Proteomes" id="UP001642487"/>
    </source>
</evidence>